<feature type="compositionally biased region" description="Low complexity" evidence="1">
    <location>
        <begin position="356"/>
        <end position="374"/>
    </location>
</feature>
<dbReference type="Pfam" id="PF09463">
    <property type="entry name" value="Opy2"/>
    <property type="match status" value="1"/>
</dbReference>
<keyword evidence="5" id="KW-1185">Reference proteome</keyword>
<dbReference type="OMA" id="TVPLDCT"/>
<evidence type="ECO:0000259" key="3">
    <source>
        <dbReference type="Pfam" id="PF09463"/>
    </source>
</evidence>
<dbReference type="KEGG" id="abe:ARB_00728"/>
<protein>
    <recommendedName>
        <fullName evidence="3">Membrane anchor Opy2 N-terminal domain-containing protein</fullName>
    </recommendedName>
</protein>
<dbReference type="HOGENOM" id="CLU_030352_2_1_1"/>
<evidence type="ECO:0000313" key="4">
    <source>
        <dbReference type="EMBL" id="EFE32542.1"/>
    </source>
</evidence>
<name>D4AX11_ARTBC</name>
<sequence>MNPESGMSGRHRLASLALLTSVDTAIYGRSPSALFRRCVVNCPTEAPPCPTCKEKEICTLTAKSCEACATAICIPDPLANQPSDDSGSPTGAIAGGVVGGIALLAAILLTWWFCVRRRRKNTEIWHEKTNASSVDVDGNSQRRQSAVGSIASTVLTRASNVIQIAYIPGVTNRSAPGSPDLMVPPVPPIPSAVANGQNQHFFMPGDIRDSMWSGMTDDDGKSISPSLARSSVATTIYRHNAIVSPVPAQEAYQARANIVSVKSGTSSSSPQSSPKVPAITNSQINKANAVAAKLGVSSIVARSAVAKPINVTKGGRSKTTTTTTTTATSTTTALSDNNSSQNTPKVTVQSPERNPSTDSSSSDSSSSKNDATSTTDKHGTAKGKSRQSVQSLAVTEIDDSPDQKQSPFADPIVEEEPIPSGLTSGPTSQSNRSASPFDDKHEVKG</sequence>
<accession>D4AX11</accession>
<evidence type="ECO:0000256" key="1">
    <source>
        <dbReference type="SAM" id="MobiDB-lite"/>
    </source>
</evidence>
<dbReference type="EMBL" id="ABSU01000015">
    <property type="protein sequence ID" value="EFE32542.1"/>
    <property type="molecule type" value="Genomic_DNA"/>
</dbReference>
<feature type="compositionally biased region" description="Polar residues" evidence="1">
    <location>
        <begin position="334"/>
        <end position="354"/>
    </location>
</feature>
<dbReference type="eggNOG" id="ENOG502QV8M">
    <property type="taxonomic scope" value="Eukaryota"/>
</dbReference>
<keyword evidence="2" id="KW-0472">Membrane</keyword>
<reference evidence="5" key="1">
    <citation type="journal article" date="2011" name="Genome Biol.">
        <title>Comparative and functional genomics provide insights into the pathogenicity of dermatophytic fungi.</title>
        <authorList>
            <person name="Burmester A."/>
            <person name="Shelest E."/>
            <person name="Gloeckner G."/>
            <person name="Heddergott C."/>
            <person name="Schindler S."/>
            <person name="Staib P."/>
            <person name="Heidel A."/>
            <person name="Felder M."/>
            <person name="Petzold A."/>
            <person name="Szafranski K."/>
            <person name="Feuermann M."/>
            <person name="Pedruzzi I."/>
            <person name="Priebe S."/>
            <person name="Groth M."/>
            <person name="Winkler R."/>
            <person name="Li W."/>
            <person name="Kniemeyer O."/>
            <person name="Schroeckh V."/>
            <person name="Hertweck C."/>
            <person name="Hube B."/>
            <person name="White T.C."/>
            <person name="Platzer M."/>
            <person name="Guthke R."/>
            <person name="Heitman J."/>
            <person name="Woestemeyer J."/>
            <person name="Zipfel P.F."/>
            <person name="Monod M."/>
            <person name="Brakhage A.A."/>
        </authorList>
    </citation>
    <scope>NUCLEOTIDE SEQUENCE [LARGE SCALE GENOMIC DNA]</scope>
    <source>
        <strain evidence="5">ATCC MYA-4681 / CBS 112371</strain>
    </source>
</reference>
<dbReference type="AlphaFoldDB" id="D4AX11"/>
<feature type="transmembrane region" description="Helical" evidence="2">
    <location>
        <begin position="92"/>
        <end position="114"/>
    </location>
</feature>
<dbReference type="Proteomes" id="UP000008866">
    <property type="component" value="Unassembled WGS sequence"/>
</dbReference>
<keyword evidence="2" id="KW-1133">Transmembrane helix</keyword>
<dbReference type="STRING" id="663331.D4AX11"/>
<dbReference type="InterPro" id="IPR018571">
    <property type="entry name" value="Membrane_anchor_Opy2_N"/>
</dbReference>
<evidence type="ECO:0000313" key="5">
    <source>
        <dbReference type="Proteomes" id="UP000008866"/>
    </source>
</evidence>
<feature type="domain" description="Membrane anchor Opy2 N-terminal" evidence="3">
    <location>
        <begin position="38"/>
        <end position="73"/>
    </location>
</feature>
<dbReference type="RefSeq" id="XP_003013182.1">
    <property type="nucleotide sequence ID" value="XM_003013136.1"/>
</dbReference>
<keyword evidence="2" id="KW-0812">Transmembrane</keyword>
<feature type="compositionally biased region" description="Polar residues" evidence="1">
    <location>
        <begin position="421"/>
        <end position="434"/>
    </location>
</feature>
<feature type="compositionally biased region" description="Low complexity" evidence="1">
    <location>
        <begin position="319"/>
        <end position="333"/>
    </location>
</feature>
<dbReference type="GeneID" id="9526771"/>
<evidence type="ECO:0000256" key="2">
    <source>
        <dbReference type="SAM" id="Phobius"/>
    </source>
</evidence>
<comment type="caution">
    <text evidence="4">The sequence shown here is derived from an EMBL/GenBank/DDBJ whole genome shotgun (WGS) entry which is preliminary data.</text>
</comment>
<proteinExistence type="predicted"/>
<gene>
    <name evidence="4" type="ORF">ARB_00728</name>
</gene>
<organism evidence="4 5">
    <name type="scientific">Arthroderma benhamiae (strain ATCC MYA-4681 / CBS 112371)</name>
    <name type="common">Trichophyton mentagrophytes</name>
    <dbReference type="NCBI Taxonomy" id="663331"/>
    <lineage>
        <taxon>Eukaryota</taxon>
        <taxon>Fungi</taxon>
        <taxon>Dikarya</taxon>
        <taxon>Ascomycota</taxon>
        <taxon>Pezizomycotina</taxon>
        <taxon>Eurotiomycetes</taxon>
        <taxon>Eurotiomycetidae</taxon>
        <taxon>Onygenales</taxon>
        <taxon>Arthrodermataceae</taxon>
        <taxon>Trichophyton</taxon>
    </lineage>
</organism>
<feature type="region of interest" description="Disordered" evidence="1">
    <location>
        <begin position="312"/>
        <end position="445"/>
    </location>
</feature>